<dbReference type="InterPro" id="IPR036291">
    <property type="entry name" value="NAD(P)-bd_dom_sf"/>
</dbReference>
<evidence type="ECO:0000256" key="1">
    <source>
        <dbReference type="ARBA" id="ARBA00006328"/>
    </source>
</evidence>
<sequence>MSDSRVVLVTGGTGRQGGATARALLARGWQVHALVRDPGKAEALALRERGAVLVRGDLDDRASLDAALRDVYGVFSVQTFTGPDGMAGEVRQGRALAQAAARAGVAHFVYSSVDGSDRPGKVTHFATKGEVEQHIEELGLPATVLRPTFFITNFEGLGPQWVDGELVLTLPLDPRTKLQMVTPDDIGAIAVDAFDAPADHLGRSIPIAGDELTGPQMAEVFARVAGLPVRFVRRPIEEVRLHSEEMAAMFSWFDTVGFQADLPALRARHPNLTTLADWANAHWTAPAEPSRIS</sequence>
<name>A0ABW8CHX1_9ACTN</name>
<protein>
    <submittedName>
        <fullName evidence="4">NmrA/HSCARG family protein</fullName>
    </submittedName>
</protein>
<evidence type="ECO:0000256" key="2">
    <source>
        <dbReference type="ARBA" id="ARBA00022857"/>
    </source>
</evidence>
<dbReference type="Proteomes" id="UP001614394">
    <property type="component" value="Unassembled WGS sequence"/>
</dbReference>
<reference evidence="4 5" key="1">
    <citation type="submission" date="2024-10" db="EMBL/GenBank/DDBJ databases">
        <title>The Natural Products Discovery Center: Release of the First 8490 Sequenced Strains for Exploring Actinobacteria Biosynthetic Diversity.</title>
        <authorList>
            <person name="Kalkreuter E."/>
            <person name="Kautsar S.A."/>
            <person name="Yang D."/>
            <person name="Bader C.D."/>
            <person name="Teijaro C.N."/>
            <person name="Fluegel L."/>
            <person name="Davis C.M."/>
            <person name="Simpson J.R."/>
            <person name="Lauterbach L."/>
            <person name="Steele A.D."/>
            <person name="Gui C."/>
            <person name="Meng S."/>
            <person name="Li G."/>
            <person name="Viehrig K."/>
            <person name="Ye F."/>
            <person name="Su P."/>
            <person name="Kiefer A.F."/>
            <person name="Nichols A."/>
            <person name="Cepeda A.J."/>
            <person name="Yan W."/>
            <person name="Fan B."/>
            <person name="Jiang Y."/>
            <person name="Adhikari A."/>
            <person name="Zheng C.-J."/>
            <person name="Schuster L."/>
            <person name="Cowan T.M."/>
            <person name="Smanski M.J."/>
            <person name="Chevrette M.G."/>
            <person name="De Carvalho L.P.S."/>
            <person name="Shen B."/>
        </authorList>
    </citation>
    <scope>NUCLEOTIDE SEQUENCE [LARGE SCALE GENOMIC DNA]</scope>
    <source>
        <strain evidence="4 5">NPDC053399</strain>
    </source>
</reference>
<dbReference type="PANTHER" id="PTHR42748">
    <property type="entry name" value="NITROGEN METABOLITE REPRESSION PROTEIN NMRA FAMILY MEMBER"/>
    <property type="match status" value="1"/>
</dbReference>
<dbReference type="PANTHER" id="PTHR42748:SF7">
    <property type="entry name" value="NMRA LIKE REDOX SENSOR 1-RELATED"/>
    <property type="match status" value="1"/>
</dbReference>
<dbReference type="InterPro" id="IPR051164">
    <property type="entry name" value="NmrA-like_oxidored"/>
</dbReference>
<proteinExistence type="inferred from homology"/>
<dbReference type="Gene3D" id="3.90.25.10">
    <property type="entry name" value="UDP-galactose 4-epimerase, domain 1"/>
    <property type="match status" value="1"/>
</dbReference>
<feature type="domain" description="NmrA-like" evidence="3">
    <location>
        <begin position="5"/>
        <end position="259"/>
    </location>
</feature>
<dbReference type="InterPro" id="IPR008030">
    <property type="entry name" value="NmrA-like"/>
</dbReference>
<dbReference type="SUPFAM" id="SSF51735">
    <property type="entry name" value="NAD(P)-binding Rossmann-fold domains"/>
    <property type="match status" value="1"/>
</dbReference>
<dbReference type="Pfam" id="PF05368">
    <property type="entry name" value="NmrA"/>
    <property type="match status" value="1"/>
</dbReference>
<evidence type="ECO:0000259" key="3">
    <source>
        <dbReference type="Pfam" id="PF05368"/>
    </source>
</evidence>
<gene>
    <name evidence="4" type="ORF">ACIGXA_36680</name>
</gene>
<keyword evidence="5" id="KW-1185">Reference proteome</keyword>
<comment type="similarity">
    <text evidence="1">Belongs to the NmrA-type oxidoreductase family.</text>
</comment>
<dbReference type="EMBL" id="JBITYG010000016">
    <property type="protein sequence ID" value="MFI9106055.1"/>
    <property type="molecule type" value="Genomic_DNA"/>
</dbReference>
<accession>A0ABW8CHX1</accession>
<dbReference type="CDD" id="cd05251">
    <property type="entry name" value="NmrA_like_SDR_a"/>
    <property type="match status" value="1"/>
</dbReference>
<dbReference type="RefSeq" id="WP_399657226.1">
    <property type="nucleotide sequence ID" value="NZ_JBITYG010000016.1"/>
</dbReference>
<comment type="caution">
    <text evidence="4">The sequence shown here is derived from an EMBL/GenBank/DDBJ whole genome shotgun (WGS) entry which is preliminary data.</text>
</comment>
<keyword evidence="2" id="KW-0521">NADP</keyword>
<evidence type="ECO:0000313" key="4">
    <source>
        <dbReference type="EMBL" id="MFI9106055.1"/>
    </source>
</evidence>
<evidence type="ECO:0000313" key="5">
    <source>
        <dbReference type="Proteomes" id="UP001614394"/>
    </source>
</evidence>
<organism evidence="4 5">
    <name type="scientific">Streptomyces fildesensis</name>
    <dbReference type="NCBI Taxonomy" id="375757"/>
    <lineage>
        <taxon>Bacteria</taxon>
        <taxon>Bacillati</taxon>
        <taxon>Actinomycetota</taxon>
        <taxon>Actinomycetes</taxon>
        <taxon>Kitasatosporales</taxon>
        <taxon>Streptomycetaceae</taxon>
        <taxon>Streptomyces</taxon>
    </lineage>
</organism>
<dbReference type="Gene3D" id="3.40.50.720">
    <property type="entry name" value="NAD(P)-binding Rossmann-like Domain"/>
    <property type="match status" value="1"/>
</dbReference>